<dbReference type="EMBL" id="JAOPJZ010000002">
    <property type="protein sequence ID" value="MCU4751272.1"/>
    <property type="molecule type" value="Genomic_DNA"/>
</dbReference>
<keyword evidence="3" id="KW-1185">Reference proteome</keyword>
<dbReference type="Proteomes" id="UP001321047">
    <property type="component" value="Unassembled WGS sequence"/>
</dbReference>
<organism evidence="2 3">
    <name type="scientific">Natronosalvus hydrolyticus</name>
    <dbReference type="NCBI Taxonomy" id="2979988"/>
    <lineage>
        <taxon>Archaea</taxon>
        <taxon>Methanobacteriati</taxon>
        <taxon>Methanobacteriota</taxon>
        <taxon>Stenosarchaea group</taxon>
        <taxon>Halobacteria</taxon>
        <taxon>Halobacteriales</taxon>
        <taxon>Natrialbaceae</taxon>
        <taxon>Natronosalvus</taxon>
    </lineage>
</organism>
<dbReference type="RefSeq" id="WP_342806869.1">
    <property type="nucleotide sequence ID" value="NZ_JAOPJZ010000002.1"/>
</dbReference>
<name>A0AAP3E603_9EURY</name>
<dbReference type="AlphaFoldDB" id="A0AAP3E603"/>
<dbReference type="Pfam" id="PF12802">
    <property type="entry name" value="MarR_2"/>
    <property type="match status" value="1"/>
</dbReference>
<comment type="caution">
    <text evidence="2">The sequence shown here is derived from an EMBL/GenBank/DDBJ whole genome shotgun (WGS) entry which is preliminary data.</text>
</comment>
<accession>A0AAP3E603</accession>
<dbReference type="InterPro" id="IPR000835">
    <property type="entry name" value="HTH_MarR-typ"/>
</dbReference>
<dbReference type="InterPro" id="IPR011991">
    <property type="entry name" value="ArsR-like_HTH"/>
</dbReference>
<dbReference type="GO" id="GO:0003700">
    <property type="term" value="F:DNA-binding transcription factor activity"/>
    <property type="evidence" value="ECO:0007669"/>
    <property type="project" value="InterPro"/>
</dbReference>
<evidence type="ECO:0000313" key="2">
    <source>
        <dbReference type="EMBL" id="MCU4751272.1"/>
    </source>
</evidence>
<protein>
    <submittedName>
        <fullName evidence="2">MarR family winged helix-turn-helix transcriptional regulator</fullName>
    </submittedName>
</protein>
<dbReference type="SUPFAM" id="SSF46785">
    <property type="entry name" value="Winged helix' DNA-binding domain"/>
    <property type="match status" value="1"/>
</dbReference>
<dbReference type="InterPro" id="IPR036388">
    <property type="entry name" value="WH-like_DNA-bd_sf"/>
</dbReference>
<dbReference type="InterPro" id="IPR036390">
    <property type="entry name" value="WH_DNA-bd_sf"/>
</dbReference>
<evidence type="ECO:0000259" key="1">
    <source>
        <dbReference type="Pfam" id="PF12802"/>
    </source>
</evidence>
<gene>
    <name evidence="2" type="ORF">OB919_04620</name>
</gene>
<sequence>MPAAASDSDQTLVWPPTDANVRERLREQPPSAKLVAIILGQHTEMTQTELVEETLLPRRTVHHALDKLEENSLVNSRSSVVDARKRIYSLRSECGP</sequence>
<dbReference type="CDD" id="cd00090">
    <property type="entry name" value="HTH_ARSR"/>
    <property type="match status" value="1"/>
</dbReference>
<proteinExistence type="predicted"/>
<evidence type="ECO:0000313" key="3">
    <source>
        <dbReference type="Proteomes" id="UP001321047"/>
    </source>
</evidence>
<reference evidence="2 3" key="1">
    <citation type="submission" date="2022-09" db="EMBL/GenBank/DDBJ databases">
        <title>Enrichment on poylsaccharides allowed isolation of novel metabolic and taxonomic groups of Haloarchaea.</title>
        <authorList>
            <person name="Sorokin D.Y."/>
            <person name="Elcheninov A.G."/>
            <person name="Khizhniak T.V."/>
            <person name="Kolganova T.V."/>
            <person name="Kublanov I.V."/>
        </authorList>
    </citation>
    <scope>NUCLEOTIDE SEQUENCE [LARGE SCALE GENOMIC DNA]</scope>
    <source>
        <strain evidence="2 3">AArc-curdl1</strain>
    </source>
</reference>
<dbReference type="Gene3D" id="1.10.10.10">
    <property type="entry name" value="Winged helix-like DNA-binding domain superfamily/Winged helix DNA-binding domain"/>
    <property type="match status" value="1"/>
</dbReference>
<feature type="domain" description="HTH marR-type" evidence="1">
    <location>
        <begin position="34"/>
        <end position="84"/>
    </location>
</feature>